<dbReference type="RefSeq" id="WP_145198729.1">
    <property type="nucleotide sequence ID" value="NZ_CP036434.1"/>
</dbReference>
<gene>
    <name evidence="2" type="ORF">Poly30_31060</name>
</gene>
<feature type="transmembrane region" description="Helical" evidence="1">
    <location>
        <begin position="217"/>
        <end position="241"/>
    </location>
</feature>
<organism evidence="2 3">
    <name type="scientific">Saltatorellus ferox</name>
    <dbReference type="NCBI Taxonomy" id="2528018"/>
    <lineage>
        <taxon>Bacteria</taxon>
        <taxon>Pseudomonadati</taxon>
        <taxon>Planctomycetota</taxon>
        <taxon>Planctomycetia</taxon>
        <taxon>Planctomycetia incertae sedis</taxon>
        <taxon>Saltatorellus</taxon>
    </lineage>
</organism>
<sequence>MLNLKLELKRGSKAQQVSLQTGLTRVGAKGARGIDIGIEGAAGELHVWDSPPKVVRVQGDDALIVSGESVDELLLQDGTEFAWAGVKFRFLDLPPVIEEIVEPEPARGAPSGGGTRPTLSTDPSVQRAWERVAAGLLVECGLADKSVTKRWQGAVMQNEWDADACAREILAASGGDLTNPKLLERAGRLERDLVMASFQRGIRGASRRARGAARSGAAFFVANVVAISVYSAIILALLILARVNYEWSLDGIIDRMVDAVTPG</sequence>
<reference evidence="2 3" key="1">
    <citation type="submission" date="2019-02" db="EMBL/GenBank/DDBJ databases">
        <title>Deep-cultivation of Planctomycetes and their phenomic and genomic characterization uncovers novel biology.</title>
        <authorList>
            <person name="Wiegand S."/>
            <person name="Jogler M."/>
            <person name="Boedeker C."/>
            <person name="Pinto D."/>
            <person name="Vollmers J."/>
            <person name="Rivas-Marin E."/>
            <person name="Kohn T."/>
            <person name="Peeters S.H."/>
            <person name="Heuer A."/>
            <person name="Rast P."/>
            <person name="Oberbeckmann S."/>
            <person name="Bunk B."/>
            <person name="Jeske O."/>
            <person name="Meyerdierks A."/>
            <person name="Storesund J.E."/>
            <person name="Kallscheuer N."/>
            <person name="Luecker S."/>
            <person name="Lage O.M."/>
            <person name="Pohl T."/>
            <person name="Merkel B.J."/>
            <person name="Hornburger P."/>
            <person name="Mueller R.-W."/>
            <person name="Bruemmer F."/>
            <person name="Labrenz M."/>
            <person name="Spormann A.M."/>
            <person name="Op den Camp H."/>
            <person name="Overmann J."/>
            <person name="Amann R."/>
            <person name="Jetten M.S.M."/>
            <person name="Mascher T."/>
            <person name="Medema M.H."/>
            <person name="Devos D.P."/>
            <person name="Kaster A.-K."/>
            <person name="Ovreas L."/>
            <person name="Rohde M."/>
            <person name="Galperin M.Y."/>
            <person name="Jogler C."/>
        </authorList>
    </citation>
    <scope>NUCLEOTIDE SEQUENCE [LARGE SCALE GENOMIC DNA]</scope>
    <source>
        <strain evidence="2 3">Poly30</strain>
    </source>
</reference>
<dbReference type="AlphaFoldDB" id="A0A518EU16"/>
<keyword evidence="1" id="KW-0812">Transmembrane</keyword>
<evidence type="ECO:0000313" key="2">
    <source>
        <dbReference type="EMBL" id="QDV07580.1"/>
    </source>
</evidence>
<evidence type="ECO:0000256" key="1">
    <source>
        <dbReference type="SAM" id="Phobius"/>
    </source>
</evidence>
<name>A0A518EU16_9BACT</name>
<dbReference type="Proteomes" id="UP000320390">
    <property type="component" value="Chromosome"/>
</dbReference>
<keyword evidence="3" id="KW-1185">Reference proteome</keyword>
<dbReference type="EMBL" id="CP036434">
    <property type="protein sequence ID" value="QDV07580.1"/>
    <property type="molecule type" value="Genomic_DNA"/>
</dbReference>
<protein>
    <submittedName>
        <fullName evidence="2">Uncharacterized protein</fullName>
    </submittedName>
</protein>
<keyword evidence="1" id="KW-1133">Transmembrane helix</keyword>
<accession>A0A518EU16</accession>
<proteinExistence type="predicted"/>
<keyword evidence="1" id="KW-0472">Membrane</keyword>
<evidence type="ECO:0000313" key="3">
    <source>
        <dbReference type="Proteomes" id="UP000320390"/>
    </source>
</evidence>